<keyword evidence="2" id="KW-1185">Reference proteome</keyword>
<dbReference type="EMBL" id="FRFD01000003">
    <property type="protein sequence ID" value="SHO43134.1"/>
    <property type="molecule type" value="Genomic_DNA"/>
</dbReference>
<evidence type="ECO:0000313" key="2">
    <source>
        <dbReference type="Proteomes" id="UP000184612"/>
    </source>
</evidence>
<evidence type="ECO:0000313" key="1">
    <source>
        <dbReference type="EMBL" id="SHO43134.1"/>
    </source>
</evidence>
<accession>A0A1M7XWH6</accession>
<dbReference type="OrthoDB" id="10010349at2"/>
<proteinExistence type="predicted"/>
<sequence length="384" mass="43884">MKKDEIITLNMTSNVVDDGNFTTDYYKDLILYKKDTKTYMILERKFLSNYSLSSYNNLTWNVKLLSFPTTKQNNFIVDMNGIDNFITSKSLVFNDSDIRKIILLHLNVQNKCFTRFGVSGAQPSVYHPGGEVLEFQNIDYSNNTGKSKSVSGYMNLPEDEYSKAIMLSEDGINLREERAVYSHTAWIDQQETNTPINIEVTPEKDGASLLSLIYDFCSSTGLDAAGVCVKLIGNKKIHIKGRVLKHIPQEAFKCLQEATDIATEKEFELPPNSEMQIYGTIYKRYEPEWGKLTNGRQYEKRGHYHALISGEKLDNIHQVFHVREIIVDTDVSIAIELYPINKAFRIYPLEAENGTYHIASSHREAKSFADEFAEETCEIKAKLI</sequence>
<reference evidence="1 2" key="1">
    <citation type="submission" date="2016-12" db="EMBL/GenBank/DDBJ databases">
        <authorList>
            <person name="Song W.-J."/>
            <person name="Kurnit D.M."/>
        </authorList>
    </citation>
    <scope>NUCLEOTIDE SEQUENCE [LARGE SCALE GENOMIC DNA]</scope>
    <source>
        <strain evidence="1 2">DSM 12503</strain>
    </source>
</reference>
<gene>
    <name evidence="1" type="ORF">SAMN02745217_00104</name>
</gene>
<dbReference type="AlphaFoldDB" id="A0A1M7XWH6"/>
<dbReference type="RefSeq" id="WP_073586865.1">
    <property type="nucleotide sequence ID" value="NZ_FRFD01000003.1"/>
</dbReference>
<protein>
    <submittedName>
        <fullName evidence="1">Uncharacterized protein</fullName>
    </submittedName>
</protein>
<name>A0A1M7XWH6_9FIRM</name>
<dbReference type="STRING" id="1121345.SAMN02745217_00104"/>
<organism evidence="1 2">
    <name type="scientific">Anaerocolumna xylanovorans DSM 12503</name>
    <dbReference type="NCBI Taxonomy" id="1121345"/>
    <lineage>
        <taxon>Bacteria</taxon>
        <taxon>Bacillati</taxon>
        <taxon>Bacillota</taxon>
        <taxon>Clostridia</taxon>
        <taxon>Lachnospirales</taxon>
        <taxon>Lachnospiraceae</taxon>
        <taxon>Anaerocolumna</taxon>
    </lineage>
</organism>
<dbReference type="Proteomes" id="UP000184612">
    <property type="component" value="Unassembled WGS sequence"/>
</dbReference>